<gene>
    <name evidence="2" type="ORF">NliqN6_4275</name>
</gene>
<feature type="compositionally biased region" description="Low complexity" evidence="1">
    <location>
        <begin position="158"/>
        <end position="170"/>
    </location>
</feature>
<reference evidence="2" key="1">
    <citation type="submission" date="2020-07" db="EMBL/GenBank/DDBJ databases">
        <title>Draft Genome Sequence of a Deep-Sea Yeast, Naganishia (Cryptococcus) liquefaciens strain N6.</title>
        <authorList>
            <person name="Han Y.W."/>
            <person name="Kajitani R."/>
            <person name="Morimoto H."/>
            <person name="Parhat M."/>
            <person name="Tsubouchi H."/>
            <person name="Bakenova O."/>
            <person name="Ogata M."/>
            <person name="Argunhan B."/>
            <person name="Aoki R."/>
            <person name="Kajiwara S."/>
            <person name="Itoh T."/>
            <person name="Iwasaki H."/>
        </authorList>
    </citation>
    <scope>NUCLEOTIDE SEQUENCE</scope>
    <source>
        <strain evidence="2">N6</strain>
    </source>
</reference>
<proteinExistence type="predicted"/>
<feature type="compositionally biased region" description="Polar residues" evidence="1">
    <location>
        <begin position="18"/>
        <end position="50"/>
    </location>
</feature>
<feature type="region of interest" description="Disordered" evidence="1">
    <location>
        <begin position="18"/>
        <end position="79"/>
    </location>
</feature>
<sequence length="363" mass="39787">MDTRSLWTNTARILRQRSAGTRYSRINSRKASTSTSGPKAQTPSAQSTGSKIAKDDTLARSATTKAKPAPPKAPNWPWRTIESDAATGRASEERLIYSRPPSFRPKMLWFVIAAWIPASVLMADNLVRGYENEEFEAKEQAALQAAVSTTPTAVQNTAAAATSSATASKARVSEDPHPDLAVEPKSVHTSAKTNTLVPFVTNGQLAATAIVLAGSFMTFVSLAYPTRVITRLAQVRSRASSQDPWKYLIKMETASNQMWAGSWKRARLIDPSRMQVGLIRRGEAESPFLRVKVQPSREDRVIGDNYTYRLDFTKLQKGDHGVPDKTSPLTDVAGKSSTSAAKPRPWQEVVVSLRRIEEVFGAL</sequence>
<accession>A0A8H3TVY1</accession>
<keyword evidence="3" id="KW-1185">Reference proteome</keyword>
<evidence type="ECO:0000256" key="1">
    <source>
        <dbReference type="SAM" id="MobiDB-lite"/>
    </source>
</evidence>
<dbReference type="EMBL" id="BLZA01000023">
    <property type="protein sequence ID" value="GHJ87873.1"/>
    <property type="molecule type" value="Genomic_DNA"/>
</dbReference>
<feature type="region of interest" description="Disordered" evidence="1">
    <location>
        <begin position="319"/>
        <end position="341"/>
    </location>
</feature>
<dbReference type="OrthoDB" id="2591246at2759"/>
<comment type="caution">
    <text evidence="2">The sequence shown here is derived from an EMBL/GenBank/DDBJ whole genome shotgun (WGS) entry which is preliminary data.</text>
</comment>
<evidence type="ECO:0000313" key="3">
    <source>
        <dbReference type="Proteomes" id="UP000620104"/>
    </source>
</evidence>
<organism evidence="2 3">
    <name type="scientific">Naganishia liquefaciens</name>
    <dbReference type="NCBI Taxonomy" id="104408"/>
    <lineage>
        <taxon>Eukaryota</taxon>
        <taxon>Fungi</taxon>
        <taxon>Dikarya</taxon>
        <taxon>Basidiomycota</taxon>
        <taxon>Agaricomycotina</taxon>
        <taxon>Tremellomycetes</taxon>
        <taxon>Filobasidiales</taxon>
        <taxon>Filobasidiaceae</taxon>
        <taxon>Naganishia</taxon>
    </lineage>
</organism>
<feature type="region of interest" description="Disordered" evidence="1">
    <location>
        <begin position="158"/>
        <end position="178"/>
    </location>
</feature>
<dbReference type="AlphaFoldDB" id="A0A8H3TVY1"/>
<evidence type="ECO:0000313" key="2">
    <source>
        <dbReference type="EMBL" id="GHJ87873.1"/>
    </source>
</evidence>
<name>A0A8H3TVY1_9TREE</name>
<protein>
    <submittedName>
        <fullName evidence="2">Uncharacterized protein</fullName>
    </submittedName>
</protein>
<dbReference type="Proteomes" id="UP000620104">
    <property type="component" value="Unassembled WGS sequence"/>
</dbReference>